<reference evidence="1 2" key="1">
    <citation type="submission" date="2018-08" db="EMBL/GenBank/DDBJ databases">
        <title>Genomic Encyclopedia of Type Strains, Phase IV (KMG-IV): sequencing the most valuable type-strain genomes for metagenomic binning, comparative biology and taxonomic classification.</title>
        <authorList>
            <person name="Goeker M."/>
        </authorList>
    </citation>
    <scope>NUCLEOTIDE SEQUENCE [LARGE SCALE GENOMIC DNA]</scope>
    <source>
        <strain evidence="1 2">DSM 23923</strain>
    </source>
</reference>
<organism evidence="1 2">
    <name type="scientific">Pelolinea submarina</name>
    <dbReference type="NCBI Taxonomy" id="913107"/>
    <lineage>
        <taxon>Bacteria</taxon>
        <taxon>Bacillati</taxon>
        <taxon>Chloroflexota</taxon>
        <taxon>Anaerolineae</taxon>
        <taxon>Anaerolineales</taxon>
        <taxon>Anaerolineaceae</taxon>
        <taxon>Pelolinea</taxon>
    </lineage>
</organism>
<dbReference type="EMBL" id="QUMS01000001">
    <property type="protein sequence ID" value="REG11479.1"/>
    <property type="molecule type" value="Genomic_DNA"/>
</dbReference>
<gene>
    <name evidence="1" type="ORF">DFR64_1368</name>
</gene>
<dbReference type="Gene3D" id="3.40.50.12580">
    <property type="match status" value="1"/>
</dbReference>
<dbReference type="RefSeq" id="WP_232528622.1">
    <property type="nucleotide sequence ID" value="NZ_AP018437.1"/>
</dbReference>
<dbReference type="SUPFAM" id="SSF53756">
    <property type="entry name" value="UDP-Glycosyltransferase/glycogen phosphorylase"/>
    <property type="match status" value="1"/>
</dbReference>
<dbReference type="AlphaFoldDB" id="A0A347ZRN5"/>
<evidence type="ECO:0000313" key="1">
    <source>
        <dbReference type="EMBL" id="REG11479.1"/>
    </source>
</evidence>
<comment type="caution">
    <text evidence="1">The sequence shown here is derived from an EMBL/GenBank/DDBJ whole genome shotgun (WGS) entry which is preliminary data.</text>
</comment>
<dbReference type="InterPro" id="IPR043148">
    <property type="entry name" value="TagF_C"/>
</dbReference>
<accession>A0A347ZRN5</accession>
<sequence length="339" mass="38900">MKILFICGSLNQTTMMHKISKELSDHDCYFTPYYADGLIKWFAKLGMLNNTILGGRHHRDTMKYLEENQLPLDMYGKKNHYDLVLTGSDSIIQKNIRSSRIILVQEGITEPEGLAYHIVKFLHLPRWLANTSMTGLSNAYDTFCVASNGYKNLFTRKGARPEKIIVTGIPNFDNLADFTSKDFPFNNYVLVATTPFRETMRPEFRSIFIRHCVKIADGRQLIFKLHPLENARRAIREINTYAPGAKVYWRGDINTMIANAQTVITQWSSCTFVALALGKEVYSDLDKNKLQQLMPIQNGGTSSVKIAQICRLLLNTPMPLIEQRRRNLRSRNLWENLGI</sequence>
<dbReference type="Proteomes" id="UP000256388">
    <property type="component" value="Unassembled WGS sequence"/>
</dbReference>
<proteinExistence type="predicted"/>
<protein>
    <submittedName>
        <fullName evidence="1">Uncharacterized protein</fullName>
    </submittedName>
</protein>
<evidence type="ECO:0000313" key="2">
    <source>
        <dbReference type="Proteomes" id="UP000256388"/>
    </source>
</evidence>
<keyword evidence="2" id="KW-1185">Reference proteome</keyword>
<name>A0A347ZRN5_9CHLR</name>